<dbReference type="Proteomes" id="UP000019118">
    <property type="component" value="Unassembled WGS sequence"/>
</dbReference>
<evidence type="ECO:0000313" key="14">
    <source>
        <dbReference type="Proteomes" id="UP000019118"/>
    </source>
</evidence>
<evidence type="ECO:0000256" key="3">
    <source>
        <dbReference type="ARBA" id="ARBA00009989"/>
    </source>
</evidence>
<keyword evidence="6 11" id="KW-0812">Transmembrane</keyword>
<dbReference type="InterPro" id="IPR036034">
    <property type="entry name" value="PDZ_sf"/>
</dbReference>
<dbReference type="SUPFAM" id="SSF50156">
    <property type="entry name" value="PDZ domain-like"/>
    <property type="match status" value="1"/>
</dbReference>
<dbReference type="AlphaFoldDB" id="A0AAR5Q754"/>
<keyword evidence="7 11" id="KW-1133">Transmembrane helix</keyword>
<dbReference type="Pfam" id="PF02163">
    <property type="entry name" value="Peptidase_M50"/>
    <property type="match status" value="1"/>
</dbReference>
<dbReference type="GO" id="GO:0012505">
    <property type="term" value="C:endomembrane system"/>
    <property type="evidence" value="ECO:0007669"/>
    <property type="project" value="UniProtKB-SubCell"/>
</dbReference>
<proteinExistence type="inferred from homology"/>
<evidence type="ECO:0000313" key="13">
    <source>
        <dbReference type="EnsemblMetazoa" id="XP_019769068.1"/>
    </source>
</evidence>
<evidence type="ECO:0000256" key="8">
    <source>
        <dbReference type="ARBA" id="ARBA00023136"/>
    </source>
</evidence>
<keyword evidence="14" id="KW-1185">Reference proteome</keyword>
<evidence type="ECO:0000256" key="9">
    <source>
        <dbReference type="ARBA" id="ARBA00032658"/>
    </source>
</evidence>
<feature type="transmembrane region" description="Helical" evidence="11">
    <location>
        <begin position="74"/>
        <end position="99"/>
    </location>
</feature>
<comment type="subcellular location">
    <subcellularLocation>
        <location evidence="2">Endomembrane system</location>
        <topology evidence="2">Multi-pass membrane protein</topology>
    </subcellularLocation>
</comment>
<feature type="transmembrane region" description="Helical" evidence="11">
    <location>
        <begin position="131"/>
        <end position="148"/>
    </location>
</feature>
<evidence type="ECO:0000256" key="7">
    <source>
        <dbReference type="ARBA" id="ARBA00022989"/>
    </source>
</evidence>
<dbReference type="EC" id="3.4.24.85" evidence="4"/>
<dbReference type="GO" id="GO:0031293">
    <property type="term" value="P:membrane protein intracellular domain proteolysis"/>
    <property type="evidence" value="ECO:0007669"/>
    <property type="project" value="TreeGrafter"/>
</dbReference>
<keyword evidence="8 11" id="KW-0472">Membrane</keyword>
<reference evidence="13" key="2">
    <citation type="submission" date="2024-08" db="UniProtKB">
        <authorList>
            <consortium name="EnsemblMetazoa"/>
        </authorList>
    </citation>
    <scope>IDENTIFICATION</scope>
</reference>
<dbReference type="InterPro" id="IPR001193">
    <property type="entry name" value="MBTPS2"/>
</dbReference>
<protein>
    <recommendedName>
        <fullName evidence="5">Membrane-bound transcription factor site-2 protease</fullName>
        <ecNumber evidence="4">3.4.24.85</ecNumber>
    </recommendedName>
    <alternativeName>
        <fullName evidence="9">Endopeptidase S2P</fullName>
    </alternativeName>
</protein>
<evidence type="ECO:0000256" key="5">
    <source>
        <dbReference type="ARBA" id="ARBA00014400"/>
    </source>
</evidence>
<dbReference type="GO" id="GO:0004222">
    <property type="term" value="F:metalloendopeptidase activity"/>
    <property type="evidence" value="ECO:0007669"/>
    <property type="project" value="InterPro"/>
</dbReference>
<dbReference type="GO" id="GO:1905897">
    <property type="term" value="P:regulation of response to endoplasmic reticulum stress"/>
    <property type="evidence" value="ECO:0007669"/>
    <property type="project" value="TreeGrafter"/>
</dbReference>
<comment type="catalytic activity">
    <reaction evidence="1">
        <text>Cleaves several transcription factors that are type-2 transmembrane proteins within membrane-spanning domains. Known substrates include sterol regulatory element-binding protein (SREBP) -1, SREBP-2 and forms of the transcriptional activator ATF6. SREBP-2 is cleaved at the site 477-DRSRILL-|-CVLTFLCLSFNPLTSLLQWGGA-505. The residues Asn-Pro, 11 residues distal to the site of cleavage in the membrane-spanning domain, are important for cleavage by S2P endopeptidase. Replacement of either of these residues does not prevent cleavage, but there is no cleavage if both of these residues are replaced.</text>
        <dbReference type="EC" id="3.4.24.85"/>
    </reaction>
</comment>
<evidence type="ECO:0000256" key="11">
    <source>
        <dbReference type="SAM" id="Phobius"/>
    </source>
</evidence>
<feature type="transmembrane region" description="Helical" evidence="11">
    <location>
        <begin position="9"/>
        <end position="30"/>
    </location>
</feature>
<dbReference type="GO" id="GO:0016020">
    <property type="term" value="C:membrane"/>
    <property type="evidence" value="ECO:0007669"/>
    <property type="project" value="InterPro"/>
</dbReference>
<feature type="transmembrane region" description="Helical" evidence="11">
    <location>
        <begin position="472"/>
        <end position="491"/>
    </location>
</feature>
<evidence type="ECO:0000256" key="10">
    <source>
        <dbReference type="ARBA" id="ARBA00045828"/>
    </source>
</evidence>
<name>A0AAR5Q754_DENPD</name>
<dbReference type="KEGG" id="dpa:109543687"/>
<dbReference type="PANTHER" id="PTHR13325">
    <property type="entry name" value="PROTEASE M50 MEMBRANE-BOUND TRANSCRIPTION FACTOR SITE 2 PROTEASE"/>
    <property type="match status" value="1"/>
</dbReference>
<evidence type="ECO:0000259" key="12">
    <source>
        <dbReference type="Pfam" id="PF02163"/>
    </source>
</evidence>
<feature type="domain" description="Peptidase M50" evidence="12">
    <location>
        <begin position="136"/>
        <end position="471"/>
    </location>
</feature>
<dbReference type="InterPro" id="IPR008915">
    <property type="entry name" value="Peptidase_M50"/>
</dbReference>
<feature type="transmembrane region" description="Helical" evidence="11">
    <location>
        <begin position="198"/>
        <end position="216"/>
    </location>
</feature>
<evidence type="ECO:0000256" key="4">
    <source>
        <dbReference type="ARBA" id="ARBA00012347"/>
    </source>
</evidence>
<reference evidence="14" key="1">
    <citation type="journal article" date="2013" name="Genome Biol.">
        <title>Draft genome of the mountain pine beetle, Dendroctonus ponderosae Hopkins, a major forest pest.</title>
        <authorList>
            <person name="Keeling C.I."/>
            <person name="Yuen M.M."/>
            <person name="Liao N.Y."/>
            <person name="Docking T.R."/>
            <person name="Chan S.K."/>
            <person name="Taylor G.A."/>
            <person name="Palmquist D.L."/>
            <person name="Jackman S.D."/>
            <person name="Nguyen A."/>
            <person name="Li M."/>
            <person name="Henderson H."/>
            <person name="Janes J.K."/>
            <person name="Zhao Y."/>
            <person name="Pandoh P."/>
            <person name="Moore R."/>
            <person name="Sperling F.A."/>
            <person name="Huber D.P."/>
            <person name="Birol I."/>
            <person name="Jones S.J."/>
            <person name="Bohlmann J."/>
        </authorList>
    </citation>
    <scope>NUCLEOTIDE SEQUENCE</scope>
</reference>
<evidence type="ECO:0000256" key="6">
    <source>
        <dbReference type="ARBA" id="ARBA00022692"/>
    </source>
</evidence>
<dbReference type="CTD" id="36262"/>
<sequence>MFISTSMDILYILLLIAGGYCILLFFDFFFKSCAHYPYLHLLDGLGLKISYFSINWKTKALNRLIIKWGNTKPLFWRTWFDIGIISSLLFFPITLYLLVVNILDLFLSSSTTAQPLITPIIPGVNLPVSEVGYYGITLLICTVVHEFGHAFAATLEDVGVLEFGCNIYFIIPVAYVSLNSENLPAIKLRQQLRIFTAGIWHNIVLACVVYLLYCSLPSIFSTFFEYGNGVSVSKIMPHSPLRDPSKGLSEGDVITAINNCGIRDENDWYNCLSNTIILIPAVCIQSDFVHTRDESVPLKHLGAGFVECCDPKNTKNLCFEFIDTENNELALPGHVCLPGRITMEHSIVFCTESPHSCSSDMYCFKPILPNNTYLLKMISKTKNVIYIGHPTDLFQTIEISSYISKTNIFSIQLPNIVTKLVKYIVIISLGLAFLNIQPVKSMDGQYILSALGLLIFKNKFSNRQIIQTSNVITWITTILLTTYLIYSFILML</sequence>
<feature type="transmembrane region" description="Helical" evidence="11">
    <location>
        <begin position="160"/>
        <end position="178"/>
    </location>
</feature>
<dbReference type="PRINTS" id="PR01000">
    <property type="entry name" value="SREBPS2PTASE"/>
</dbReference>
<dbReference type="PANTHER" id="PTHR13325:SF3">
    <property type="entry name" value="MEMBRANE-BOUND TRANSCRIPTION FACTOR SITE-2 PROTEASE"/>
    <property type="match status" value="1"/>
</dbReference>
<dbReference type="GO" id="GO:0005737">
    <property type="term" value="C:cytoplasm"/>
    <property type="evidence" value="ECO:0007669"/>
    <property type="project" value="TreeGrafter"/>
</dbReference>
<comment type="similarity">
    <text evidence="3">Belongs to the peptidase M50A family.</text>
</comment>
<accession>A0AAR5Q754</accession>
<evidence type="ECO:0000256" key="2">
    <source>
        <dbReference type="ARBA" id="ARBA00004127"/>
    </source>
</evidence>
<dbReference type="GeneID" id="109543687"/>
<organism evidence="13 14">
    <name type="scientific">Dendroctonus ponderosae</name>
    <name type="common">Mountain pine beetle</name>
    <dbReference type="NCBI Taxonomy" id="77166"/>
    <lineage>
        <taxon>Eukaryota</taxon>
        <taxon>Metazoa</taxon>
        <taxon>Ecdysozoa</taxon>
        <taxon>Arthropoda</taxon>
        <taxon>Hexapoda</taxon>
        <taxon>Insecta</taxon>
        <taxon>Pterygota</taxon>
        <taxon>Neoptera</taxon>
        <taxon>Endopterygota</taxon>
        <taxon>Coleoptera</taxon>
        <taxon>Polyphaga</taxon>
        <taxon>Cucujiformia</taxon>
        <taxon>Curculionidae</taxon>
        <taxon>Scolytinae</taxon>
        <taxon>Dendroctonus</taxon>
    </lineage>
</organism>
<comment type="function">
    <text evidence="10">Zinc metalloprotease that mediates intramembrane proteolysis of proteins such as ATF6, ATF6B, SREBF1/SREBP1 and SREBF2/SREBP2. Catalyzes the second step in the proteolytic activation of the sterol regulatory element-binding proteins (SREBPs) SREBF1/SREBP1 and SREBF2/SREBP2: cleaves SREBPs within the first transmembrane segment, thereby releasing the N-terminal segment with a portion of the transmembrane segment attached. Mature N-terminal SREBP fragments shuttle to the nucleus and activate gene transcription. Also mediates the second step in the proteolytic activation of the cyclic AMP-dependent transcription factor ATF-6 (ATF6 and ATF6B). Involved in intramembrane proteolysis during bone formation. In astrocytes and osteoblasts, upon DNA damage and ER stress, mediates the second step of the regulated intramembrane proteolytic activation of the transcription factor CREB3L1, leading to the inhibition of cell-cycle progression.</text>
</comment>
<evidence type="ECO:0000256" key="1">
    <source>
        <dbReference type="ARBA" id="ARBA00001350"/>
    </source>
</evidence>
<dbReference type="EnsemblMetazoa" id="XM_019913509.1">
    <property type="protein sequence ID" value="XP_019769068.1"/>
    <property type="gene ID" value="LOC109543687"/>
</dbReference>